<dbReference type="Gene3D" id="1.10.8.60">
    <property type="match status" value="1"/>
</dbReference>
<dbReference type="InterPro" id="IPR003959">
    <property type="entry name" value="ATPase_AAA_core"/>
</dbReference>
<dbReference type="PANTHER" id="PTHR11638">
    <property type="entry name" value="ATP-DEPENDENT CLP PROTEASE"/>
    <property type="match status" value="1"/>
</dbReference>
<accession>A0A8H9N1E6</accession>
<dbReference type="Proteomes" id="UP000863257">
    <property type="component" value="Unassembled WGS sequence"/>
</dbReference>
<dbReference type="SMART" id="SM00382">
    <property type="entry name" value="AAA"/>
    <property type="match status" value="2"/>
</dbReference>
<protein>
    <submittedName>
        <fullName evidence="4">ATP-dependent Clp protease ATP-binding subunit</fullName>
    </submittedName>
</protein>
<keyword evidence="2 4" id="KW-0067">ATP-binding</keyword>
<dbReference type="CDD" id="cd19499">
    <property type="entry name" value="RecA-like_ClpB_Hsp104-like"/>
    <property type="match status" value="1"/>
</dbReference>
<organism evidence="4">
    <name type="scientific">Vibrio vulnificus</name>
    <dbReference type="NCBI Taxonomy" id="672"/>
    <lineage>
        <taxon>Bacteria</taxon>
        <taxon>Pseudomonadati</taxon>
        <taxon>Pseudomonadota</taxon>
        <taxon>Gammaproteobacteria</taxon>
        <taxon>Vibrionales</taxon>
        <taxon>Vibrionaceae</taxon>
        <taxon>Vibrio</taxon>
    </lineage>
</organism>
<keyword evidence="1" id="KW-0547">Nucleotide-binding</keyword>
<dbReference type="SUPFAM" id="SSF52540">
    <property type="entry name" value="P-loop containing nucleoside triphosphate hydrolases"/>
    <property type="match status" value="2"/>
</dbReference>
<dbReference type="InterPro" id="IPR001270">
    <property type="entry name" value="ClpA/B"/>
</dbReference>
<gene>
    <name evidence="4" type="ORF">I7730_14480</name>
</gene>
<feature type="domain" description="AAA+ ATPase" evidence="3">
    <location>
        <begin position="449"/>
        <end position="606"/>
    </location>
</feature>
<keyword evidence="4" id="KW-0645">Protease</keyword>
<dbReference type="GO" id="GO:0016887">
    <property type="term" value="F:ATP hydrolysis activity"/>
    <property type="evidence" value="ECO:0007669"/>
    <property type="project" value="InterPro"/>
</dbReference>
<name>A0A8H9N1E6_VIBVL</name>
<dbReference type="InterPro" id="IPR027417">
    <property type="entry name" value="P-loop_NTPase"/>
</dbReference>
<evidence type="ECO:0000256" key="2">
    <source>
        <dbReference type="ARBA" id="ARBA00022840"/>
    </source>
</evidence>
<dbReference type="GO" id="GO:0005524">
    <property type="term" value="F:ATP binding"/>
    <property type="evidence" value="ECO:0007669"/>
    <property type="project" value="UniProtKB-KW"/>
</dbReference>
<dbReference type="PANTHER" id="PTHR11638:SF175">
    <property type="entry name" value="ATP-DEPENDENT CLP PROTEASE, ATP-BINDING SUBUNIT CLPC"/>
    <property type="match status" value="1"/>
</dbReference>
<dbReference type="Pfam" id="PF07724">
    <property type="entry name" value="AAA_2"/>
    <property type="match status" value="1"/>
</dbReference>
<dbReference type="Gene3D" id="3.40.50.300">
    <property type="entry name" value="P-loop containing nucleotide triphosphate hydrolases"/>
    <property type="match status" value="2"/>
</dbReference>
<evidence type="ECO:0000259" key="3">
    <source>
        <dbReference type="SMART" id="SM00382"/>
    </source>
</evidence>
<reference evidence="4" key="1">
    <citation type="journal article" date="2018" name="Genome Biol.">
        <title>SKESA: strategic k-mer extension for scrupulous assemblies.</title>
        <authorList>
            <person name="Souvorov A."/>
            <person name="Agarwala R."/>
            <person name="Lipman D.J."/>
        </authorList>
    </citation>
    <scope>NUCLEOTIDE SEQUENCE</scope>
    <source>
        <strain evidence="4">BCW_3452</strain>
    </source>
</reference>
<reference evidence="4" key="2">
    <citation type="submission" date="2019-01" db="EMBL/GenBank/DDBJ databases">
        <authorList>
            <consortium name="NCBI Pathogen Detection Project"/>
        </authorList>
    </citation>
    <scope>NUCLEOTIDE SEQUENCE</scope>
    <source>
        <strain evidence="4">BCW_3452</strain>
    </source>
</reference>
<keyword evidence="4" id="KW-0378">Hydrolase</keyword>
<dbReference type="GO" id="GO:0006508">
    <property type="term" value="P:proteolysis"/>
    <property type="evidence" value="ECO:0007669"/>
    <property type="project" value="UniProtKB-KW"/>
</dbReference>
<dbReference type="GO" id="GO:0008233">
    <property type="term" value="F:peptidase activity"/>
    <property type="evidence" value="ECO:0007669"/>
    <property type="project" value="UniProtKB-KW"/>
</dbReference>
<dbReference type="AlphaFoldDB" id="A0A8H9N1E6"/>
<evidence type="ECO:0000256" key="1">
    <source>
        <dbReference type="ARBA" id="ARBA00022741"/>
    </source>
</evidence>
<proteinExistence type="predicted"/>
<dbReference type="PRINTS" id="PR00300">
    <property type="entry name" value="CLPPROTEASEA"/>
</dbReference>
<dbReference type="EMBL" id="DACRBY010000017">
    <property type="protein sequence ID" value="HAS8540994.1"/>
    <property type="molecule type" value="Genomic_DNA"/>
</dbReference>
<sequence>MPTNPLSELKNHLYQFGKEHKIGSIQADCVLYILLTKYEEPTEILRSVDIPNVDQLADKLLKIIKVSTETSATAELGSTSLDVLKLASQYAGNVLGITELHFLSATFATFLKHHDYRSIKEIESILESSIDSVAMDLDKLITGKKIQNKEVRSGHEMADSLLLPYEANMHTKLISNSQNLSKLKALCNAESGCLIVISGDSHTGKSTLINQLALESDRQINYLEHTTLVKQAFRRGKIESELGVAIKKCLSNDSLLVIEDVDIIESSNNHAQITPILIGAAREGLKIVCTSSKSGLKTNIRSHGYDEYLKVIQLEQPKGPEFEQIIKAASLEIETRHNVILNTKIVAKVTALVTQHMPSNKLKAILDCLNALAAQTKKGDDISQEDIVQIVSAMSSKPTEEIEKSKTSRLSTLSDDLKSELFGQDESLEEIASRIKASVLGFQIQPNRPNAIFALLGESGVGKTKTAELIAQKLNYNILVINMGEFKERHTVSRLIGSPPGYIGYNDGDGLLHETLSVHPRTIILLDEVEKADPSIYDLFLSAFDKGVIHTAANKEVCFKDSIIFMTSNLGANGNKKTVGIHETSINQDTIDVSEFEAHFRPEFINRITKVLSYKNLNKDTLIKIARKSLETLCNTIAEHNEWQVEVDEKIYSELVELSKNGGEYPKDARPIERAVETHISSKITEAVMSASGDFKKLHISLEGGLIEARVEF</sequence>
<dbReference type="InterPro" id="IPR050130">
    <property type="entry name" value="ClpA_ClpB"/>
</dbReference>
<comment type="caution">
    <text evidence="4">The sequence shown here is derived from an EMBL/GenBank/DDBJ whole genome shotgun (WGS) entry which is preliminary data.</text>
</comment>
<feature type="domain" description="AAA+ ATPase" evidence="3">
    <location>
        <begin position="191"/>
        <end position="318"/>
    </location>
</feature>
<dbReference type="InterPro" id="IPR003593">
    <property type="entry name" value="AAA+_ATPase"/>
</dbReference>
<evidence type="ECO:0000313" key="4">
    <source>
        <dbReference type="EMBL" id="HAS8540994.1"/>
    </source>
</evidence>
<dbReference type="GO" id="GO:0005737">
    <property type="term" value="C:cytoplasm"/>
    <property type="evidence" value="ECO:0007669"/>
    <property type="project" value="TreeGrafter"/>
</dbReference>
<dbReference type="GO" id="GO:0034605">
    <property type="term" value="P:cellular response to heat"/>
    <property type="evidence" value="ECO:0007669"/>
    <property type="project" value="TreeGrafter"/>
</dbReference>